<comment type="caution">
    <text evidence="2">The sequence shown here is derived from an EMBL/GenBank/DDBJ whole genome shotgun (WGS) entry which is preliminary data.</text>
</comment>
<protein>
    <submittedName>
        <fullName evidence="2">Uncharacterized protein</fullName>
    </submittedName>
</protein>
<dbReference type="EMBL" id="JAHLQF010000001">
    <property type="protein sequence ID" value="MBU5483270.1"/>
    <property type="molecule type" value="Genomic_DNA"/>
</dbReference>
<evidence type="ECO:0000313" key="2">
    <source>
        <dbReference type="EMBL" id="MBU5483270.1"/>
    </source>
</evidence>
<feature type="transmembrane region" description="Helical" evidence="1">
    <location>
        <begin position="7"/>
        <end position="28"/>
    </location>
</feature>
<accession>A0ABS6EDJ4</accession>
<keyword evidence="1" id="KW-1133">Transmembrane helix</keyword>
<dbReference type="RefSeq" id="WP_216437664.1">
    <property type="nucleotide sequence ID" value="NZ_JAHLQF010000001.1"/>
</dbReference>
<keyword evidence="1" id="KW-0812">Transmembrane</keyword>
<gene>
    <name evidence="2" type="ORF">KQI86_02950</name>
</gene>
<keyword evidence="1" id="KW-0472">Membrane</keyword>
<dbReference type="Proteomes" id="UP000726170">
    <property type="component" value="Unassembled WGS sequence"/>
</dbReference>
<keyword evidence="3" id="KW-1185">Reference proteome</keyword>
<evidence type="ECO:0000313" key="3">
    <source>
        <dbReference type="Proteomes" id="UP000726170"/>
    </source>
</evidence>
<sequence>MKKKIHIFSIILYTLAGLLAVYSIWAIINCYEYISQMMAAQQLTFAGNEYDVVNFYMSNCSQYVLFAIILFTLGWIIQKNLFYFEREQQTDNQIPSSVHMLEEGANEESFEEGFEEWFKNNHQ</sequence>
<name>A0ABS6EDJ4_9CLOT</name>
<reference evidence="2 3" key="1">
    <citation type="submission" date="2021-06" db="EMBL/GenBank/DDBJ databases">
        <authorList>
            <person name="Sun Q."/>
            <person name="Li D."/>
        </authorList>
    </citation>
    <scope>NUCLEOTIDE SEQUENCE [LARGE SCALE GENOMIC DNA]</scope>
    <source>
        <strain evidence="2 3">MSJ-11</strain>
    </source>
</reference>
<organism evidence="2 3">
    <name type="scientific">Clostridium mobile</name>
    <dbReference type="NCBI Taxonomy" id="2841512"/>
    <lineage>
        <taxon>Bacteria</taxon>
        <taxon>Bacillati</taxon>
        <taxon>Bacillota</taxon>
        <taxon>Clostridia</taxon>
        <taxon>Eubacteriales</taxon>
        <taxon>Clostridiaceae</taxon>
        <taxon>Clostridium</taxon>
    </lineage>
</organism>
<evidence type="ECO:0000256" key="1">
    <source>
        <dbReference type="SAM" id="Phobius"/>
    </source>
</evidence>
<proteinExistence type="predicted"/>
<feature type="transmembrane region" description="Helical" evidence="1">
    <location>
        <begin position="55"/>
        <end position="77"/>
    </location>
</feature>